<dbReference type="CDD" id="cd07247">
    <property type="entry name" value="SgaA_N_like"/>
    <property type="match status" value="1"/>
</dbReference>
<dbReference type="EMBL" id="UOEF01000437">
    <property type="protein sequence ID" value="VAW05364.1"/>
    <property type="molecule type" value="Genomic_DNA"/>
</dbReference>
<dbReference type="Pfam" id="PF00903">
    <property type="entry name" value="Glyoxalase"/>
    <property type="match status" value="1"/>
</dbReference>
<protein>
    <recommendedName>
        <fullName evidence="1">VOC domain-containing protein</fullName>
    </recommendedName>
</protein>
<dbReference type="InterPro" id="IPR052164">
    <property type="entry name" value="Anthracycline_SecMetBiosynth"/>
</dbReference>
<dbReference type="InterPro" id="IPR037523">
    <property type="entry name" value="VOC_core"/>
</dbReference>
<organism evidence="2">
    <name type="scientific">hydrothermal vent metagenome</name>
    <dbReference type="NCBI Taxonomy" id="652676"/>
    <lineage>
        <taxon>unclassified sequences</taxon>
        <taxon>metagenomes</taxon>
        <taxon>ecological metagenomes</taxon>
    </lineage>
</organism>
<dbReference type="AlphaFoldDB" id="A0A3B0T981"/>
<reference evidence="2" key="1">
    <citation type="submission" date="2018-06" db="EMBL/GenBank/DDBJ databases">
        <authorList>
            <person name="Zhirakovskaya E."/>
        </authorList>
    </citation>
    <scope>NUCLEOTIDE SEQUENCE</scope>
</reference>
<dbReference type="PROSITE" id="PS51819">
    <property type="entry name" value="VOC"/>
    <property type="match status" value="1"/>
</dbReference>
<dbReference type="PANTHER" id="PTHR33993:SF1">
    <property type="entry name" value="GLYOXALASE FAMILY PROTEIN"/>
    <property type="match status" value="1"/>
</dbReference>
<dbReference type="PROSITE" id="PS51257">
    <property type="entry name" value="PROKAR_LIPOPROTEIN"/>
    <property type="match status" value="1"/>
</dbReference>
<dbReference type="PANTHER" id="PTHR33993">
    <property type="entry name" value="GLYOXALASE-RELATED"/>
    <property type="match status" value="1"/>
</dbReference>
<dbReference type="InterPro" id="IPR004360">
    <property type="entry name" value="Glyas_Fos-R_dOase_dom"/>
</dbReference>
<proteinExistence type="predicted"/>
<name>A0A3B0T981_9ZZZZ</name>
<accession>A0A3B0T981</accession>
<evidence type="ECO:0000313" key="2">
    <source>
        <dbReference type="EMBL" id="VAW05364.1"/>
    </source>
</evidence>
<evidence type="ECO:0000259" key="1">
    <source>
        <dbReference type="PROSITE" id="PS51819"/>
    </source>
</evidence>
<sequence>MIDRRDVNAGISLLGLTGLVSCAPQTVQPAGVKAMPKITPNYLEMKARDLPASKAFYEKAFGFAFTDYGPEYAAVEGGEVQIGLAAGEEPPAPMPTFETDDLEGALAQVKSANGQIVKEIFEYPGGRRFECLDPSGNRLAIYKPG</sequence>
<gene>
    <name evidence="2" type="ORF">MNBD_ALPHA04-159</name>
</gene>
<dbReference type="InterPro" id="IPR029068">
    <property type="entry name" value="Glyas_Bleomycin-R_OHBP_Dase"/>
</dbReference>
<dbReference type="Gene3D" id="3.10.180.10">
    <property type="entry name" value="2,3-Dihydroxybiphenyl 1,2-Dioxygenase, domain 1"/>
    <property type="match status" value="1"/>
</dbReference>
<dbReference type="SUPFAM" id="SSF54593">
    <property type="entry name" value="Glyoxalase/Bleomycin resistance protein/Dihydroxybiphenyl dioxygenase"/>
    <property type="match status" value="1"/>
</dbReference>
<feature type="domain" description="VOC" evidence="1">
    <location>
        <begin position="39"/>
        <end position="144"/>
    </location>
</feature>